<keyword evidence="4" id="KW-0378">Hydrolase</keyword>
<dbReference type="SUPFAM" id="SSF69065">
    <property type="entry name" value="RNase III domain-like"/>
    <property type="match status" value="1"/>
</dbReference>
<accession>A0AA40LMB9</accession>
<keyword evidence="7" id="KW-0689">Ribosomal protein</keyword>
<evidence type="ECO:0000256" key="14">
    <source>
        <dbReference type="PROSITE-ProRule" id="PRU00266"/>
    </source>
</evidence>
<reference evidence="16" key="1">
    <citation type="submission" date="2023-06" db="EMBL/GenBank/DDBJ databases">
        <title>Reference genome for the Northern bat (Eptesicus nilssonii), a most northern bat species.</title>
        <authorList>
            <person name="Laine V.N."/>
            <person name="Pulliainen A.T."/>
            <person name="Lilley T.M."/>
        </authorList>
    </citation>
    <scope>NUCLEOTIDE SEQUENCE</scope>
    <source>
        <strain evidence="16">BLF_Eptnil</strain>
        <tissue evidence="16">Kidney</tissue>
    </source>
</reference>
<dbReference type="Gene3D" id="3.30.160.20">
    <property type="match status" value="1"/>
</dbReference>
<evidence type="ECO:0000259" key="15">
    <source>
        <dbReference type="PROSITE" id="PS50137"/>
    </source>
</evidence>
<keyword evidence="5 14" id="KW-0694">RNA-binding</keyword>
<dbReference type="PANTHER" id="PTHR11207">
    <property type="entry name" value="RIBONUCLEASE III"/>
    <property type="match status" value="1"/>
</dbReference>
<dbReference type="Gene3D" id="1.10.1520.10">
    <property type="entry name" value="Ribonuclease III domain"/>
    <property type="match status" value="1"/>
</dbReference>
<dbReference type="GO" id="GO:0070125">
    <property type="term" value="P:mitochondrial translational elongation"/>
    <property type="evidence" value="ECO:0007669"/>
    <property type="project" value="TreeGrafter"/>
</dbReference>
<comment type="caution">
    <text evidence="16">The sequence shown here is derived from an EMBL/GenBank/DDBJ whole genome shotgun (WGS) entry which is preliminary data.</text>
</comment>
<dbReference type="InterPro" id="IPR044444">
    <property type="entry name" value="Ribosomal_mL44_DSRM_metazoa"/>
</dbReference>
<dbReference type="InterPro" id="IPR055189">
    <property type="entry name" value="RM44_endonuclase"/>
</dbReference>
<evidence type="ECO:0000256" key="9">
    <source>
        <dbReference type="ARBA" id="ARBA00023274"/>
    </source>
</evidence>
<evidence type="ECO:0000313" key="17">
    <source>
        <dbReference type="Proteomes" id="UP001177744"/>
    </source>
</evidence>
<dbReference type="InterPro" id="IPR014720">
    <property type="entry name" value="dsRBD_dom"/>
</dbReference>
<evidence type="ECO:0000256" key="5">
    <source>
        <dbReference type="ARBA" id="ARBA00022884"/>
    </source>
</evidence>
<dbReference type="EMBL" id="JAULJE010000012">
    <property type="protein sequence ID" value="KAK1336689.1"/>
    <property type="molecule type" value="Genomic_DNA"/>
</dbReference>
<comment type="function">
    <text evidence="12">Component of the 39S subunit of mitochondrial ribosome. May have a function in the assembly/stability of nascent mitochondrial polypeptides exiting the ribosome.</text>
</comment>
<keyword evidence="17" id="KW-1185">Reference proteome</keyword>
<dbReference type="Pfam" id="PF22935">
    <property type="entry name" value="RM44_endonuclase"/>
    <property type="match status" value="1"/>
</dbReference>
<dbReference type="GO" id="GO:0004525">
    <property type="term" value="F:ribonuclease III activity"/>
    <property type="evidence" value="ECO:0007669"/>
    <property type="project" value="InterPro"/>
</dbReference>
<dbReference type="PROSITE" id="PS50137">
    <property type="entry name" value="DS_RBD"/>
    <property type="match status" value="1"/>
</dbReference>
<evidence type="ECO:0000256" key="12">
    <source>
        <dbReference type="ARBA" id="ARBA00059807"/>
    </source>
</evidence>
<dbReference type="GO" id="GO:0006396">
    <property type="term" value="P:RNA processing"/>
    <property type="evidence" value="ECO:0007669"/>
    <property type="project" value="InterPro"/>
</dbReference>
<dbReference type="GO" id="GO:0005743">
    <property type="term" value="C:mitochondrial inner membrane"/>
    <property type="evidence" value="ECO:0007669"/>
    <property type="project" value="UniProtKB-ARBA"/>
</dbReference>
<protein>
    <recommendedName>
        <fullName evidence="11">Large ribosomal subunit protein mL44</fullName>
    </recommendedName>
    <alternativeName>
        <fullName evidence="13">39S ribosomal protein L44, mitochondrial</fullName>
    </alternativeName>
</protein>
<dbReference type="Pfam" id="PF22892">
    <property type="entry name" value="DSRM_MRPL44"/>
    <property type="match status" value="1"/>
</dbReference>
<organism evidence="16 17">
    <name type="scientific">Cnephaeus nilssonii</name>
    <name type="common">Northern bat</name>
    <name type="synonym">Eptesicus nilssonii</name>
    <dbReference type="NCBI Taxonomy" id="3371016"/>
    <lineage>
        <taxon>Eukaryota</taxon>
        <taxon>Metazoa</taxon>
        <taxon>Chordata</taxon>
        <taxon>Craniata</taxon>
        <taxon>Vertebrata</taxon>
        <taxon>Euteleostomi</taxon>
        <taxon>Mammalia</taxon>
        <taxon>Eutheria</taxon>
        <taxon>Laurasiatheria</taxon>
        <taxon>Chiroptera</taxon>
        <taxon>Yangochiroptera</taxon>
        <taxon>Vespertilionidae</taxon>
        <taxon>Cnephaeus</taxon>
    </lineage>
</organism>
<evidence type="ECO:0000256" key="1">
    <source>
        <dbReference type="ARBA" id="ARBA00004173"/>
    </source>
</evidence>
<proteinExistence type="inferred from homology"/>
<dbReference type="CDD" id="cd19874">
    <property type="entry name" value="DSRM_MRPL44"/>
    <property type="match status" value="1"/>
</dbReference>
<evidence type="ECO:0000256" key="13">
    <source>
        <dbReference type="ARBA" id="ARBA00083955"/>
    </source>
</evidence>
<dbReference type="Proteomes" id="UP001177744">
    <property type="component" value="Unassembled WGS sequence"/>
</dbReference>
<dbReference type="AlphaFoldDB" id="A0AA40LMB9"/>
<dbReference type="GO" id="GO:0003725">
    <property type="term" value="F:double-stranded RNA binding"/>
    <property type="evidence" value="ECO:0007669"/>
    <property type="project" value="InterPro"/>
</dbReference>
<comment type="subcellular location">
    <subcellularLocation>
        <location evidence="1">Mitochondrion</location>
    </subcellularLocation>
</comment>
<sequence>MAREGFMEKQLFVEENTAAPPTACWPRPGPARLSARIPGATCYRDTDPPLFLPPSVAFSPAMASGLGRLLLQGPRCLLAPVAPALAPPVRGLKTFRAAVRFQKELERRRLLRNPPPPVRRSEKPNWDYHAEIQAFGHRLQETFSLDLLKTAFVNSCYIKSEEAKRQKLGVEKEAVLLNIKDNQELFEQGSSFSKACLTQFLENEFPDLPIEGVQSLVDFLTGSVCHVARNLAVEQLTLSAEFPVPPTVLQQTFFAVIGALLQSSGPGRTALFIRDFLITQLTGKELFEIWKVVNPMGLLVEELKKRNISAPEPRLTRQSGSTTAVPLYFVGLYCDKKLLAEGPGETVLVAEEEAARVALRKLYGFTENRRPWDYSKPKRNFRAVKTITAS</sequence>
<evidence type="ECO:0000256" key="6">
    <source>
        <dbReference type="ARBA" id="ARBA00022946"/>
    </source>
</evidence>
<keyword evidence="6" id="KW-0809">Transit peptide</keyword>
<feature type="domain" description="DRBM" evidence="15">
    <location>
        <begin position="294"/>
        <end position="364"/>
    </location>
</feature>
<evidence type="ECO:0000313" key="16">
    <source>
        <dbReference type="EMBL" id="KAK1336689.1"/>
    </source>
</evidence>
<dbReference type="InterPro" id="IPR036389">
    <property type="entry name" value="RNase_III_sf"/>
</dbReference>
<comment type="similarity">
    <text evidence="10">Belongs to the ribonuclease III family. Mitochondrion-specific ribosomal protein mL44 subfamily.</text>
</comment>
<dbReference type="FunFam" id="1.10.1520.10:FF:000010">
    <property type="entry name" value="39S ribosomal protein L44, mitochondrial"/>
    <property type="match status" value="1"/>
</dbReference>
<evidence type="ECO:0000256" key="7">
    <source>
        <dbReference type="ARBA" id="ARBA00022980"/>
    </source>
</evidence>
<evidence type="ECO:0000256" key="2">
    <source>
        <dbReference type="ARBA" id="ARBA00022722"/>
    </source>
</evidence>
<dbReference type="PANTHER" id="PTHR11207:SF5">
    <property type="entry name" value="LARGE RIBOSOMAL SUBUNIT PROTEIN ML44"/>
    <property type="match status" value="1"/>
</dbReference>
<evidence type="ECO:0000256" key="4">
    <source>
        <dbReference type="ARBA" id="ARBA00022801"/>
    </source>
</evidence>
<dbReference type="GO" id="GO:0005762">
    <property type="term" value="C:mitochondrial large ribosomal subunit"/>
    <property type="evidence" value="ECO:0007669"/>
    <property type="project" value="TreeGrafter"/>
</dbReference>
<name>A0AA40LMB9_CNENI</name>
<keyword evidence="9" id="KW-0687">Ribonucleoprotein</keyword>
<evidence type="ECO:0000256" key="10">
    <source>
        <dbReference type="ARBA" id="ARBA00024034"/>
    </source>
</evidence>
<keyword evidence="2" id="KW-0540">Nuclease</keyword>
<keyword evidence="3" id="KW-0255">Endonuclease</keyword>
<evidence type="ECO:0000256" key="8">
    <source>
        <dbReference type="ARBA" id="ARBA00023128"/>
    </source>
</evidence>
<dbReference type="FunFam" id="3.30.160.20:FF:000037">
    <property type="entry name" value="39S ribosomal protein L44, mitochondrial"/>
    <property type="match status" value="1"/>
</dbReference>
<gene>
    <name evidence="16" type="ORF">QTO34_002723</name>
</gene>
<evidence type="ECO:0000256" key="11">
    <source>
        <dbReference type="ARBA" id="ARBA00035187"/>
    </source>
</evidence>
<keyword evidence="8" id="KW-0496">Mitochondrion</keyword>
<dbReference type="SUPFAM" id="SSF54768">
    <property type="entry name" value="dsRNA-binding domain-like"/>
    <property type="match status" value="1"/>
</dbReference>
<dbReference type="GO" id="GO:0070877">
    <property type="term" value="C:microprocessor complex"/>
    <property type="evidence" value="ECO:0007669"/>
    <property type="project" value="TreeGrafter"/>
</dbReference>
<evidence type="ECO:0000256" key="3">
    <source>
        <dbReference type="ARBA" id="ARBA00022759"/>
    </source>
</evidence>